<accession>A0A1M4VRC3</accession>
<name>A0A1M4VRC3_9BURK</name>
<evidence type="ECO:0000313" key="2">
    <source>
        <dbReference type="Proteomes" id="UP000184327"/>
    </source>
</evidence>
<proteinExistence type="predicted"/>
<organism evidence="1 2">
    <name type="scientific">Lampropedia hyalina DSM 16112</name>
    <dbReference type="NCBI Taxonomy" id="1122156"/>
    <lineage>
        <taxon>Bacteria</taxon>
        <taxon>Pseudomonadati</taxon>
        <taxon>Pseudomonadota</taxon>
        <taxon>Betaproteobacteria</taxon>
        <taxon>Burkholderiales</taxon>
        <taxon>Comamonadaceae</taxon>
        <taxon>Lampropedia</taxon>
    </lineage>
</organism>
<dbReference type="AlphaFoldDB" id="A0A1M4VRC3"/>
<dbReference type="RefSeq" id="WP_143164403.1">
    <property type="nucleotide sequence ID" value="NZ_FQUZ01000006.1"/>
</dbReference>
<keyword evidence="2" id="KW-1185">Reference proteome</keyword>
<dbReference type="Proteomes" id="UP000184327">
    <property type="component" value="Unassembled WGS sequence"/>
</dbReference>
<gene>
    <name evidence="1" type="ORF">SAMN02745117_00707</name>
</gene>
<sequence>MKTRHTQGPWEAVTDRQYSDLPYLVLGPGASDAKSLAWMPLYVHVGGRTGWAEQKANTLLIAAAPELLAALIDAVELIETISPIEGETLRHARAAITKAVGHNE</sequence>
<reference evidence="1 2" key="1">
    <citation type="submission" date="2016-11" db="EMBL/GenBank/DDBJ databases">
        <authorList>
            <person name="Jaros S."/>
            <person name="Januszkiewicz K."/>
            <person name="Wedrychowicz H."/>
        </authorList>
    </citation>
    <scope>NUCLEOTIDE SEQUENCE [LARGE SCALE GENOMIC DNA]</scope>
    <source>
        <strain evidence="1 2">DSM 16112</strain>
    </source>
</reference>
<evidence type="ECO:0000313" key="1">
    <source>
        <dbReference type="EMBL" id="SHE71509.1"/>
    </source>
</evidence>
<protein>
    <submittedName>
        <fullName evidence="1">Uncharacterized protein</fullName>
    </submittedName>
</protein>
<dbReference type="EMBL" id="FQUZ01000006">
    <property type="protein sequence ID" value="SHE71509.1"/>
    <property type="molecule type" value="Genomic_DNA"/>
</dbReference>